<feature type="compositionally biased region" description="Basic and acidic residues" evidence="1">
    <location>
        <begin position="133"/>
        <end position="142"/>
    </location>
</feature>
<dbReference type="KEGG" id="vg:26049291"/>
<accession>A0A0N9QJF4</accession>
<feature type="compositionally biased region" description="Basic and acidic residues" evidence="1">
    <location>
        <begin position="174"/>
        <end position="198"/>
    </location>
</feature>
<evidence type="ECO:0000313" key="3">
    <source>
        <dbReference type="EMBL" id="ALH23330.1"/>
    </source>
</evidence>
<evidence type="ECO:0000259" key="2">
    <source>
        <dbReference type="PROSITE" id="PS51857"/>
    </source>
</evidence>
<dbReference type="PANTHER" id="PTHR11544">
    <property type="entry name" value="COLD SHOCK DOMAIN CONTAINING PROTEINS"/>
    <property type="match status" value="1"/>
</dbReference>
<dbReference type="SMART" id="SM00357">
    <property type="entry name" value="CSP"/>
    <property type="match status" value="1"/>
</dbReference>
<reference evidence="3 4" key="1">
    <citation type="journal article" date="2015" name="Genome Announc.">
        <title>The 474-Kilobase-Pair Complete Genome Sequence of CeV-01B, a Virus Infecting Haptolina (Chrysochromulina) ericina (Prymnesiophyceae).</title>
        <authorList>
            <person name="Gallot-Lavallee L."/>
            <person name="Pagarete A."/>
            <person name="Legendre M."/>
            <person name="Santini S."/>
            <person name="Sandaa R.A."/>
            <person name="Himmelbauer H."/>
            <person name="Ogata H."/>
            <person name="Bratbak G."/>
            <person name="Claverie J.M."/>
        </authorList>
    </citation>
    <scope>NUCLEOTIDE SEQUENCE [LARGE SCALE GENOMIC DNA]</scope>
    <source>
        <strain evidence="3">CeV-01B</strain>
    </source>
</reference>
<name>A0A0N9QJF4_9VIRU</name>
<dbReference type="Proteomes" id="UP000203826">
    <property type="component" value="Segment"/>
</dbReference>
<dbReference type="InterPro" id="IPR002059">
    <property type="entry name" value="CSP_DNA-bd"/>
</dbReference>
<protein>
    <submittedName>
        <fullName evidence="3">Cold-Shock Protein</fullName>
    </submittedName>
</protein>
<evidence type="ECO:0000313" key="4">
    <source>
        <dbReference type="Proteomes" id="UP000203826"/>
    </source>
</evidence>
<dbReference type="Pfam" id="PF00313">
    <property type="entry name" value="CSD"/>
    <property type="match status" value="1"/>
</dbReference>
<dbReference type="CDD" id="cd04458">
    <property type="entry name" value="CSP_CDS"/>
    <property type="match status" value="1"/>
</dbReference>
<feature type="domain" description="CSD" evidence="2">
    <location>
        <begin position="22"/>
        <end position="95"/>
    </location>
</feature>
<gene>
    <name evidence="3" type="ORF">ceV_424</name>
</gene>
<sequence>MYIMTSQETQVVSSSGESSNAVTRGRVKWFNNRAGYGFITVSSGDHKNEDVFVHHSAVQVKQEQYRYLVQGEYVDFKLCAVSNESHKWQAGEVSGVDGEKLMCETRLESRATRTTHKDSTAEGTRPTPAPRHVQRDSTEQGHYRVRSRGSGPREGDEWMLVRRKPLQSQSQSQYRDRSTSTRSPQKEPMRARNPRQGDYRVLNNDGDA</sequence>
<dbReference type="OrthoDB" id="37665at10239"/>
<dbReference type="Gene3D" id="2.40.50.140">
    <property type="entry name" value="Nucleic acid-binding proteins"/>
    <property type="match status" value="1"/>
</dbReference>
<dbReference type="InterPro" id="IPR050181">
    <property type="entry name" value="Cold_shock_domain"/>
</dbReference>
<dbReference type="InterPro" id="IPR011129">
    <property type="entry name" value="CSD"/>
</dbReference>
<feature type="region of interest" description="Disordered" evidence="1">
    <location>
        <begin position="108"/>
        <end position="208"/>
    </location>
</feature>
<dbReference type="SUPFAM" id="SSF50249">
    <property type="entry name" value="Nucleic acid-binding proteins"/>
    <property type="match status" value="1"/>
</dbReference>
<dbReference type="InterPro" id="IPR012340">
    <property type="entry name" value="NA-bd_OB-fold"/>
</dbReference>
<proteinExistence type="predicted"/>
<dbReference type="GO" id="GO:0003676">
    <property type="term" value="F:nucleic acid binding"/>
    <property type="evidence" value="ECO:0007669"/>
    <property type="project" value="InterPro"/>
</dbReference>
<organism evidence="3 4">
    <name type="scientific">Chrysochromulina ericina virus CeV-01B</name>
    <dbReference type="NCBI Taxonomy" id="3070830"/>
    <lineage>
        <taxon>Viruses</taxon>
        <taxon>Varidnaviria</taxon>
        <taxon>Bamfordvirae</taxon>
        <taxon>Nucleocytoviricota</taxon>
        <taxon>Megaviricetes</taxon>
        <taxon>Imitervirales</taxon>
        <taxon>Mesomimiviridae</taxon>
        <taxon>Tethysvirus</taxon>
        <taxon>Tethysvirus raunefjordenense</taxon>
    </lineage>
</organism>
<keyword evidence="4" id="KW-1185">Reference proteome</keyword>
<dbReference type="PROSITE" id="PS51857">
    <property type="entry name" value="CSD_2"/>
    <property type="match status" value="1"/>
</dbReference>
<evidence type="ECO:0000256" key="1">
    <source>
        <dbReference type="SAM" id="MobiDB-lite"/>
    </source>
</evidence>
<feature type="compositionally biased region" description="Basic and acidic residues" evidence="1">
    <location>
        <begin position="151"/>
        <end position="160"/>
    </location>
</feature>
<feature type="compositionally biased region" description="Basic and acidic residues" evidence="1">
    <location>
        <begin position="108"/>
        <end position="120"/>
    </location>
</feature>
<dbReference type="EMBL" id="KT820662">
    <property type="protein sequence ID" value="ALH23330.1"/>
    <property type="molecule type" value="Genomic_DNA"/>
</dbReference>